<name>A0A0E9Q1G7_ANGAN</name>
<dbReference type="AlphaFoldDB" id="A0A0E9Q1G7"/>
<reference evidence="1" key="2">
    <citation type="journal article" date="2015" name="Fish Shellfish Immunol.">
        <title>Early steps in the European eel (Anguilla anguilla)-Vibrio vulnificus interaction in the gills: Role of the RtxA13 toxin.</title>
        <authorList>
            <person name="Callol A."/>
            <person name="Pajuelo D."/>
            <person name="Ebbesson L."/>
            <person name="Teles M."/>
            <person name="MacKenzie S."/>
            <person name="Amaro C."/>
        </authorList>
    </citation>
    <scope>NUCLEOTIDE SEQUENCE</scope>
</reference>
<sequence length="56" mass="6142">MLAKLNPCYPFSTSNMSNIGVLPFFNSTSRECAHQDAPYAMSQAPFSFGLISPIKL</sequence>
<protein>
    <submittedName>
        <fullName evidence="1">Uncharacterized protein</fullName>
    </submittedName>
</protein>
<organism evidence="1">
    <name type="scientific">Anguilla anguilla</name>
    <name type="common">European freshwater eel</name>
    <name type="synonym">Muraena anguilla</name>
    <dbReference type="NCBI Taxonomy" id="7936"/>
    <lineage>
        <taxon>Eukaryota</taxon>
        <taxon>Metazoa</taxon>
        <taxon>Chordata</taxon>
        <taxon>Craniata</taxon>
        <taxon>Vertebrata</taxon>
        <taxon>Euteleostomi</taxon>
        <taxon>Actinopterygii</taxon>
        <taxon>Neopterygii</taxon>
        <taxon>Teleostei</taxon>
        <taxon>Anguilliformes</taxon>
        <taxon>Anguillidae</taxon>
        <taxon>Anguilla</taxon>
    </lineage>
</organism>
<accession>A0A0E9Q1G7</accession>
<evidence type="ECO:0000313" key="1">
    <source>
        <dbReference type="EMBL" id="JAH09963.1"/>
    </source>
</evidence>
<reference evidence="1" key="1">
    <citation type="submission" date="2014-11" db="EMBL/GenBank/DDBJ databases">
        <authorList>
            <person name="Amaro Gonzalez C."/>
        </authorList>
    </citation>
    <scope>NUCLEOTIDE SEQUENCE</scope>
</reference>
<dbReference type="EMBL" id="GBXM01098614">
    <property type="protein sequence ID" value="JAH09963.1"/>
    <property type="molecule type" value="Transcribed_RNA"/>
</dbReference>
<proteinExistence type="predicted"/>